<evidence type="ECO:0000256" key="3">
    <source>
        <dbReference type="ARBA" id="ARBA00022741"/>
    </source>
</evidence>
<keyword evidence="5 6" id="KW-0067">ATP-binding</keyword>
<dbReference type="CDD" id="cd14007">
    <property type="entry name" value="STKc_Aurora"/>
    <property type="match status" value="1"/>
</dbReference>
<feature type="domain" description="Protein kinase" evidence="9">
    <location>
        <begin position="141"/>
        <end position="393"/>
    </location>
</feature>
<keyword evidence="2 8" id="KW-0808">Transferase</keyword>
<feature type="binding site" evidence="6">
    <location>
        <position position="171"/>
    </location>
    <ligand>
        <name>ATP</name>
        <dbReference type="ChEBI" id="CHEBI:30616"/>
    </ligand>
</feature>
<reference evidence="10 11" key="1">
    <citation type="submission" date="2024-01" db="EMBL/GenBank/DDBJ databases">
        <title>A draft genome for the cacao thread blight pathogen Marasmiellus scandens.</title>
        <authorList>
            <person name="Baruah I.K."/>
            <person name="Leung J."/>
            <person name="Bukari Y."/>
            <person name="Amoako-Attah I."/>
            <person name="Meinhardt L.W."/>
            <person name="Bailey B.A."/>
            <person name="Cohen S.P."/>
        </authorList>
    </citation>
    <scope>NUCLEOTIDE SEQUENCE [LARGE SCALE GENOMIC DNA]</scope>
    <source>
        <strain evidence="10 11">GH-19</strain>
    </source>
</reference>
<dbReference type="InterPro" id="IPR017441">
    <property type="entry name" value="Protein_kinase_ATP_BS"/>
</dbReference>
<keyword evidence="11" id="KW-1185">Reference proteome</keyword>
<organism evidence="10 11">
    <name type="scientific">Marasmiellus scandens</name>
    <dbReference type="NCBI Taxonomy" id="2682957"/>
    <lineage>
        <taxon>Eukaryota</taxon>
        <taxon>Fungi</taxon>
        <taxon>Dikarya</taxon>
        <taxon>Basidiomycota</taxon>
        <taxon>Agaricomycotina</taxon>
        <taxon>Agaricomycetes</taxon>
        <taxon>Agaricomycetidae</taxon>
        <taxon>Agaricales</taxon>
        <taxon>Marasmiineae</taxon>
        <taxon>Omphalotaceae</taxon>
        <taxon>Marasmiellus</taxon>
    </lineage>
</organism>
<dbReference type="PANTHER" id="PTHR24350">
    <property type="entry name" value="SERINE/THREONINE-PROTEIN KINASE IAL-RELATED"/>
    <property type="match status" value="1"/>
</dbReference>
<comment type="caution">
    <text evidence="10">The sequence shown here is derived from an EMBL/GenBank/DDBJ whole genome shotgun (WGS) entry which is preliminary data.</text>
</comment>
<evidence type="ECO:0000256" key="5">
    <source>
        <dbReference type="ARBA" id="ARBA00022840"/>
    </source>
</evidence>
<evidence type="ECO:0000256" key="1">
    <source>
        <dbReference type="ARBA" id="ARBA00022527"/>
    </source>
</evidence>
<accession>A0ABR1JPP4</accession>
<dbReference type="EC" id="2.7.11.1" evidence="8"/>
<evidence type="ECO:0000313" key="10">
    <source>
        <dbReference type="EMBL" id="KAK7462229.1"/>
    </source>
</evidence>
<dbReference type="InterPro" id="IPR008271">
    <property type="entry name" value="Ser/Thr_kinase_AS"/>
</dbReference>
<keyword evidence="3 6" id="KW-0547">Nucleotide-binding</keyword>
<dbReference type="Proteomes" id="UP001498398">
    <property type="component" value="Unassembled WGS sequence"/>
</dbReference>
<protein>
    <recommendedName>
        <fullName evidence="8">Aurora kinase</fullName>
        <ecNumber evidence="8">2.7.11.1</ecNumber>
    </recommendedName>
</protein>
<evidence type="ECO:0000259" key="9">
    <source>
        <dbReference type="PROSITE" id="PS50011"/>
    </source>
</evidence>
<dbReference type="PROSITE" id="PS50011">
    <property type="entry name" value="PROTEIN_KINASE_DOM"/>
    <property type="match status" value="1"/>
</dbReference>
<dbReference type="SUPFAM" id="SSF56112">
    <property type="entry name" value="Protein kinase-like (PK-like)"/>
    <property type="match status" value="1"/>
</dbReference>
<comment type="similarity">
    <text evidence="8">Belongs to the protein kinase superfamily. Ser/Thr protein kinase family. Aurora subfamily.</text>
</comment>
<dbReference type="InterPro" id="IPR000719">
    <property type="entry name" value="Prot_kinase_dom"/>
</dbReference>
<proteinExistence type="inferred from homology"/>
<evidence type="ECO:0000256" key="2">
    <source>
        <dbReference type="ARBA" id="ARBA00022679"/>
    </source>
</evidence>
<dbReference type="GO" id="GO:0004674">
    <property type="term" value="F:protein serine/threonine kinase activity"/>
    <property type="evidence" value="ECO:0007669"/>
    <property type="project" value="UniProtKB-EC"/>
</dbReference>
<dbReference type="Gene3D" id="1.10.510.10">
    <property type="entry name" value="Transferase(Phosphotransferase) domain 1"/>
    <property type="match status" value="1"/>
</dbReference>
<keyword evidence="1 7" id="KW-0723">Serine/threonine-protein kinase</keyword>
<dbReference type="SMART" id="SM00220">
    <property type="entry name" value="S_TKc"/>
    <property type="match status" value="1"/>
</dbReference>
<evidence type="ECO:0000256" key="8">
    <source>
        <dbReference type="RuleBase" id="RU367134"/>
    </source>
</evidence>
<evidence type="ECO:0000313" key="11">
    <source>
        <dbReference type="Proteomes" id="UP001498398"/>
    </source>
</evidence>
<dbReference type="InterPro" id="IPR030616">
    <property type="entry name" value="Aur-like"/>
</dbReference>
<name>A0ABR1JPP4_9AGAR</name>
<evidence type="ECO:0000256" key="6">
    <source>
        <dbReference type="PROSITE-ProRule" id="PRU10141"/>
    </source>
</evidence>
<evidence type="ECO:0000256" key="7">
    <source>
        <dbReference type="RuleBase" id="RU000304"/>
    </source>
</evidence>
<gene>
    <name evidence="10" type="primary">IPL1</name>
    <name evidence="10" type="ORF">VKT23_007832</name>
</gene>
<dbReference type="PROSITE" id="PS00108">
    <property type="entry name" value="PROTEIN_KINASE_ST"/>
    <property type="match status" value="1"/>
</dbReference>
<dbReference type="InterPro" id="IPR011009">
    <property type="entry name" value="Kinase-like_dom_sf"/>
</dbReference>
<evidence type="ECO:0000256" key="4">
    <source>
        <dbReference type="ARBA" id="ARBA00022777"/>
    </source>
</evidence>
<comment type="catalytic activity">
    <reaction evidence="8">
        <text>L-threonyl-[protein] + ATP = O-phospho-L-threonyl-[protein] + ADP + H(+)</text>
        <dbReference type="Rhea" id="RHEA:46608"/>
        <dbReference type="Rhea" id="RHEA-COMP:11060"/>
        <dbReference type="Rhea" id="RHEA-COMP:11605"/>
        <dbReference type="ChEBI" id="CHEBI:15378"/>
        <dbReference type="ChEBI" id="CHEBI:30013"/>
        <dbReference type="ChEBI" id="CHEBI:30616"/>
        <dbReference type="ChEBI" id="CHEBI:61977"/>
        <dbReference type="ChEBI" id="CHEBI:456216"/>
        <dbReference type="EC" id="2.7.11.1"/>
    </reaction>
</comment>
<comment type="catalytic activity">
    <reaction evidence="8">
        <text>L-seryl-[protein] + ATP = O-phospho-L-seryl-[protein] + ADP + H(+)</text>
        <dbReference type="Rhea" id="RHEA:17989"/>
        <dbReference type="Rhea" id="RHEA-COMP:9863"/>
        <dbReference type="Rhea" id="RHEA-COMP:11604"/>
        <dbReference type="ChEBI" id="CHEBI:15378"/>
        <dbReference type="ChEBI" id="CHEBI:29999"/>
        <dbReference type="ChEBI" id="CHEBI:30616"/>
        <dbReference type="ChEBI" id="CHEBI:83421"/>
        <dbReference type="ChEBI" id="CHEBI:456216"/>
        <dbReference type="EC" id="2.7.11.1"/>
    </reaction>
</comment>
<dbReference type="PROSITE" id="PS00107">
    <property type="entry name" value="PROTEIN_KINASE_ATP"/>
    <property type="match status" value="1"/>
</dbReference>
<dbReference type="Pfam" id="PF00069">
    <property type="entry name" value="Pkinase"/>
    <property type="match status" value="1"/>
</dbReference>
<dbReference type="EMBL" id="JBANRG010000011">
    <property type="protein sequence ID" value="KAK7462229.1"/>
    <property type="molecule type" value="Genomic_DNA"/>
</dbReference>
<keyword evidence="4 8" id="KW-0418">Kinase</keyword>
<sequence>MSTAVSNLAQQLSALDITKKSDESHAEVTKLLTKFAAPNPNNGSIKNKPTLPSKLALKASTSSLKSSTATSLNSSTSGTSNTKILKAKEAAVAAKKVDIGTYDGGLEKDDHGHVSVEEAPDLALDSSKTANPTPNWSLHCFDIGRPLGKGKYGRVYMVRTKTPPQYILALKTLYKVELVKENYERQLRREIEIQMNLRHPNVLRLYGYFHDSQRVFLMLEFAGKGELYKQLIKLGSFSERRSAGYVYQMADALSYLHSKHVIHRDIKPENILIGLNGELKLADFGWSVHAPGNKRKTVCGTLDYLPPEMVTRQSHGKWVDHWALGVLMYEFLCGRPPFEDLDDRNSTMLRISKVDYTFPSKMVAEAKDLISKLLVLTPQNRLPLTEVMVHPWVVNNMPRRKEGKES</sequence>